<feature type="transmembrane region" description="Helical" evidence="1">
    <location>
        <begin position="229"/>
        <end position="251"/>
    </location>
</feature>
<dbReference type="GO" id="GO:0016787">
    <property type="term" value="F:hydrolase activity"/>
    <property type="evidence" value="ECO:0007669"/>
    <property type="project" value="UniProtKB-KW"/>
</dbReference>
<evidence type="ECO:0000256" key="1">
    <source>
        <dbReference type="SAM" id="Phobius"/>
    </source>
</evidence>
<keyword evidence="1" id="KW-1133">Transmembrane helix</keyword>
<keyword evidence="1" id="KW-0472">Membrane</keyword>
<feature type="transmembrane region" description="Helical" evidence="1">
    <location>
        <begin position="121"/>
        <end position="137"/>
    </location>
</feature>
<dbReference type="EMBL" id="JACGWZ010000002">
    <property type="protein sequence ID" value="MBA8824603.1"/>
    <property type="molecule type" value="Genomic_DNA"/>
</dbReference>
<dbReference type="RefSeq" id="WP_182543851.1">
    <property type="nucleotide sequence ID" value="NZ_JACGWZ010000002.1"/>
</dbReference>
<feature type="transmembrane region" description="Helical" evidence="1">
    <location>
        <begin position="144"/>
        <end position="164"/>
    </location>
</feature>
<dbReference type="AlphaFoldDB" id="A0A839DU80"/>
<proteinExistence type="predicted"/>
<reference evidence="2 3" key="1">
    <citation type="submission" date="2020-07" db="EMBL/GenBank/DDBJ databases">
        <title>Sequencing the genomes of 1000 actinobacteria strains.</title>
        <authorList>
            <person name="Klenk H.-P."/>
        </authorList>
    </citation>
    <scope>NUCLEOTIDE SEQUENCE [LARGE SCALE GENOMIC DNA]</scope>
    <source>
        <strain evidence="2 3">DSM 45975</strain>
    </source>
</reference>
<sequence>MMRAGHAITGLCAGLAAAPAVGVTNPTGVILGGTVASGAALLPDLDHPGATATRRLGWMTRGLSKGLRACSARLYEATKGPRDENCDGTHRHMTHSLLFAALLGALVGFGSQLAASWHPTAGFAAVLLPVLFCLLLAQAQFGHWVAAPVVAAAVPMALSDAGPVAAMNDLAGPIGILIGLGCFVHCLGDAITKAGCPFLFPLPIAGETWYEIRLPAFLRFRAGGSVEKGLTTVVFTPLAAWLLLITIAPRVPAYLTTAMGL</sequence>
<dbReference type="InterPro" id="IPR007404">
    <property type="entry name" value="YdjM-like"/>
</dbReference>
<dbReference type="Pfam" id="PF04307">
    <property type="entry name" value="YdjM"/>
    <property type="match status" value="1"/>
</dbReference>
<feature type="transmembrane region" description="Helical" evidence="1">
    <location>
        <begin position="170"/>
        <end position="188"/>
    </location>
</feature>
<dbReference type="Proteomes" id="UP000569329">
    <property type="component" value="Unassembled WGS sequence"/>
</dbReference>
<evidence type="ECO:0000313" key="3">
    <source>
        <dbReference type="Proteomes" id="UP000569329"/>
    </source>
</evidence>
<name>A0A839DU80_9PSEU</name>
<organism evidence="2 3">
    <name type="scientific">Halosaccharopolyspora lacisalsi</name>
    <dbReference type="NCBI Taxonomy" id="1000566"/>
    <lineage>
        <taxon>Bacteria</taxon>
        <taxon>Bacillati</taxon>
        <taxon>Actinomycetota</taxon>
        <taxon>Actinomycetes</taxon>
        <taxon>Pseudonocardiales</taxon>
        <taxon>Pseudonocardiaceae</taxon>
        <taxon>Halosaccharopolyspora</taxon>
    </lineage>
</organism>
<keyword evidence="1" id="KW-0812">Transmembrane</keyword>
<accession>A0A839DU80</accession>
<protein>
    <submittedName>
        <fullName evidence="2">Membrane-bound metal-dependent hydrolase YbcI (DUF457 family)</fullName>
    </submittedName>
</protein>
<comment type="caution">
    <text evidence="2">The sequence shown here is derived from an EMBL/GenBank/DDBJ whole genome shotgun (WGS) entry which is preliminary data.</text>
</comment>
<feature type="transmembrane region" description="Helical" evidence="1">
    <location>
        <begin position="97"/>
        <end position="115"/>
    </location>
</feature>
<gene>
    <name evidence="2" type="ORF">FHX42_001950</name>
</gene>
<evidence type="ECO:0000313" key="2">
    <source>
        <dbReference type="EMBL" id="MBA8824603.1"/>
    </source>
</evidence>
<keyword evidence="2" id="KW-0378">Hydrolase</keyword>
<keyword evidence="3" id="KW-1185">Reference proteome</keyword>